<gene>
    <name evidence="3" type="ORF">GCM10010285_10840</name>
</gene>
<keyword evidence="2" id="KW-0732">Signal</keyword>
<accession>A0ABQ2SPJ2</accession>
<evidence type="ECO:0000256" key="1">
    <source>
        <dbReference type="SAM" id="MobiDB-lite"/>
    </source>
</evidence>
<reference evidence="4" key="1">
    <citation type="journal article" date="2019" name="Int. J. Syst. Evol. Microbiol.">
        <title>The Global Catalogue of Microorganisms (GCM) 10K type strain sequencing project: providing services to taxonomists for standard genome sequencing and annotation.</title>
        <authorList>
            <consortium name="The Broad Institute Genomics Platform"/>
            <consortium name="The Broad Institute Genome Sequencing Center for Infectious Disease"/>
            <person name="Wu L."/>
            <person name="Ma J."/>
        </authorList>
    </citation>
    <scope>NUCLEOTIDE SEQUENCE [LARGE SCALE GENOMIC DNA]</scope>
    <source>
        <strain evidence="4">JCM 4416</strain>
    </source>
</reference>
<feature type="chain" id="PRO_5046028107" evidence="2">
    <location>
        <begin position="36"/>
        <end position="178"/>
    </location>
</feature>
<dbReference type="PRINTS" id="PR01217">
    <property type="entry name" value="PRICHEXTENSN"/>
</dbReference>
<sequence>MTPDDTRTVPRGRHRKPRHRRALLAAGALTLTAGAATLIHLATPDAPPRDTRAAAPLPDTGTPTPSASATPTTRGTTPPPTPHPSPTSPRAQGGKAQAPLIPSEDETPPRSTPRPVAGTHTRTTAPQPSETPQPQHPTTPLPPTTTPPAPPAPPADENENDDRDRGLCLPLLNICLGG</sequence>
<feature type="compositionally biased region" description="Basic residues" evidence="1">
    <location>
        <begin position="10"/>
        <end position="20"/>
    </location>
</feature>
<keyword evidence="4" id="KW-1185">Reference proteome</keyword>
<comment type="caution">
    <text evidence="3">The sequence shown here is derived from an EMBL/GenBank/DDBJ whole genome shotgun (WGS) entry which is preliminary data.</text>
</comment>
<feature type="signal peptide" evidence="2">
    <location>
        <begin position="1"/>
        <end position="35"/>
    </location>
</feature>
<feature type="compositionally biased region" description="Pro residues" evidence="1">
    <location>
        <begin position="129"/>
        <end position="154"/>
    </location>
</feature>
<feature type="compositionally biased region" description="Low complexity" evidence="1">
    <location>
        <begin position="53"/>
        <end position="76"/>
    </location>
</feature>
<feature type="compositionally biased region" description="Pro residues" evidence="1">
    <location>
        <begin position="77"/>
        <end position="87"/>
    </location>
</feature>
<feature type="region of interest" description="Disordered" evidence="1">
    <location>
        <begin position="40"/>
        <end position="165"/>
    </location>
</feature>
<organism evidence="3 4">
    <name type="scientific">Streptomyces pseudogriseolus</name>
    <name type="common">Streptomyces gancidicus</name>
    <name type="synonym">Streptomyces rubiginosus</name>
    <dbReference type="NCBI Taxonomy" id="36817"/>
    <lineage>
        <taxon>Bacteria</taxon>
        <taxon>Bacillati</taxon>
        <taxon>Actinomycetota</taxon>
        <taxon>Actinomycetes</taxon>
        <taxon>Kitasatosporales</taxon>
        <taxon>Streptomycetaceae</taxon>
        <taxon>Streptomyces</taxon>
        <taxon>Streptomyces pseudogriseolus group</taxon>
    </lineage>
</organism>
<name>A0ABQ2SPJ2_STREZ</name>
<protein>
    <submittedName>
        <fullName evidence="3">Uncharacterized protein</fullName>
    </submittedName>
</protein>
<dbReference type="EMBL" id="BMTX01000002">
    <property type="protein sequence ID" value="GGS33748.1"/>
    <property type="molecule type" value="Genomic_DNA"/>
</dbReference>
<proteinExistence type="predicted"/>
<evidence type="ECO:0000313" key="3">
    <source>
        <dbReference type="EMBL" id="GGS33748.1"/>
    </source>
</evidence>
<feature type="region of interest" description="Disordered" evidence="1">
    <location>
        <begin position="1"/>
        <end position="20"/>
    </location>
</feature>
<evidence type="ECO:0000313" key="4">
    <source>
        <dbReference type="Proteomes" id="UP000597853"/>
    </source>
</evidence>
<dbReference type="Proteomes" id="UP000597853">
    <property type="component" value="Unassembled WGS sequence"/>
</dbReference>
<evidence type="ECO:0000256" key="2">
    <source>
        <dbReference type="SAM" id="SignalP"/>
    </source>
</evidence>